<evidence type="ECO:0000259" key="1">
    <source>
        <dbReference type="PROSITE" id="PS51462"/>
    </source>
</evidence>
<protein>
    <submittedName>
        <fullName evidence="2">ADP-ribose pyrophosphatase YjhB (NUDIX family)</fullName>
    </submittedName>
</protein>
<dbReference type="PANTHER" id="PTHR43222:SF2">
    <property type="entry name" value="NUDIX HYDROLASE 23, CHLOROPLASTIC"/>
    <property type="match status" value="1"/>
</dbReference>
<dbReference type="CDD" id="cd04511">
    <property type="entry name" value="NUDIX_Hydrolase"/>
    <property type="match status" value="1"/>
</dbReference>
<dbReference type="AlphaFoldDB" id="A0A4R3JEI2"/>
<sequence>METIPEGDNRARLVCPDCGYIEYANPKVVVGAVCVWEEKILLCRRAIAPRIGYWTIPAGYMELNESTTDGAVREVREEACTRILVDGLVGIYEIPHISQVHVIHRARLSEPVFAPGIESQEVALFAWADIPWDALAFPSNTWALERFREGGGPVLYTAKDVVTLD</sequence>
<gene>
    <name evidence="2" type="ORF">EDD55_103256</name>
</gene>
<dbReference type="PANTHER" id="PTHR43222">
    <property type="entry name" value="NUDIX HYDROLASE 23"/>
    <property type="match status" value="1"/>
</dbReference>
<reference evidence="2 3" key="1">
    <citation type="submission" date="2019-03" db="EMBL/GenBank/DDBJ databases">
        <title>Genomic Encyclopedia of Type Strains, Phase IV (KMG-IV): sequencing the most valuable type-strain genomes for metagenomic binning, comparative biology and taxonomic classification.</title>
        <authorList>
            <person name="Goeker M."/>
        </authorList>
    </citation>
    <scope>NUCLEOTIDE SEQUENCE [LARGE SCALE GENOMIC DNA]</scope>
    <source>
        <strain evidence="2 3">DSM 101688</strain>
    </source>
</reference>
<comment type="caution">
    <text evidence="2">The sequence shown here is derived from an EMBL/GenBank/DDBJ whole genome shotgun (WGS) entry which is preliminary data.</text>
</comment>
<name>A0A4R3JEI2_9PROT</name>
<dbReference type="EMBL" id="SLZW01000003">
    <property type="protein sequence ID" value="TCS63633.1"/>
    <property type="molecule type" value="Genomic_DNA"/>
</dbReference>
<dbReference type="Pfam" id="PF14803">
    <property type="entry name" value="Zn_ribbon_Nudix"/>
    <property type="match status" value="1"/>
</dbReference>
<accession>A0A4R3JEI2</accession>
<keyword evidence="3" id="KW-1185">Reference proteome</keyword>
<dbReference type="Gene3D" id="2.20.70.10">
    <property type="match status" value="1"/>
</dbReference>
<dbReference type="Pfam" id="PF00293">
    <property type="entry name" value="NUDIX"/>
    <property type="match status" value="1"/>
</dbReference>
<dbReference type="InterPro" id="IPR015797">
    <property type="entry name" value="NUDIX_hydrolase-like_dom_sf"/>
</dbReference>
<dbReference type="InterPro" id="IPR000086">
    <property type="entry name" value="NUDIX_hydrolase_dom"/>
</dbReference>
<proteinExistence type="predicted"/>
<dbReference type="GO" id="GO:0003824">
    <property type="term" value="F:catalytic activity"/>
    <property type="evidence" value="ECO:0007669"/>
    <property type="project" value="UniProtKB-ARBA"/>
</dbReference>
<dbReference type="SUPFAM" id="SSF55811">
    <property type="entry name" value="Nudix"/>
    <property type="match status" value="1"/>
</dbReference>
<dbReference type="InterPro" id="IPR029401">
    <property type="entry name" value="Nudix_N"/>
</dbReference>
<dbReference type="Proteomes" id="UP000295304">
    <property type="component" value="Unassembled WGS sequence"/>
</dbReference>
<evidence type="ECO:0000313" key="2">
    <source>
        <dbReference type="EMBL" id="TCS63633.1"/>
    </source>
</evidence>
<evidence type="ECO:0000313" key="3">
    <source>
        <dbReference type="Proteomes" id="UP000295304"/>
    </source>
</evidence>
<organism evidence="2 3">
    <name type="scientific">Varunaivibrio sulfuroxidans</name>
    <dbReference type="NCBI Taxonomy" id="1773489"/>
    <lineage>
        <taxon>Bacteria</taxon>
        <taxon>Pseudomonadati</taxon>
        <taxon>Pseudomonadota</taxon>
        <taxon>Alphaproteobacteria</taxon>
        <taxon>Rhodospirillales</taxon>
        <taxon>Magnetovibrionaceae</taxon>
        <taxon>Varunaivibrio</taxon>
    </lineage>
</organism>
<dbReference type="Gene3D" id="3.90.79.10">
    <property type="entry name" value="Nucleoside Triphosphate Pyrophosphohydrolase"/>
    <property type="match status" value="1"/>
</dbReference>
<dbReference type="PROSITE" id="PS51462">
    <property type="entry name" value="NUDIX"/>
    <property type="match status" value="1"/>
</dbReference>
<feature type="domain" description="Nudix hydrolase" evidence="1">
    <location>
        <begin position="25"/>
        <end position="149"/>
    </location>
</feature>